<sequence length="446" mass="50434">MFRHFGFKQLAASLLLIGSAAATATAADDVDLDALLRVGAADAQSGSGFKLSGYADFGAAYTLPDPGHWSKLSARVELGASGALGSGVKWKLSGRFAADGAPDLESQYYPGAVRRDQRTDVSIREAYLDVPVGDWEFRLGRQHVVWGEMVGFFFADVVSARDMREFLLPEFESLRIPQWAVRAEYFGEETHFELLWVPFASYDRIGKPGADFYPYPHIAAGTHVHEDRPANDLRNGNWGLRVSRLMAGWDLSGFYYNSLNVEPTLYTRFDPLTLTPAYALRQDRIRQLGATFSKDLGQFVLKGETVYTRGRRFNTTDPGAAYGLKASDTLDYAIGVDIPFDSVWRFNVQYFAREHYDRARGMLVDRAERGVTFQVVREFGSDFEFELLAASSLNREDYMLRPKLTWKFAPEWRAIMGYDHFEGRSTGLFGRFDAADRAYVEVRRWF</sequence>
<dbReference type="SUPFAM" id="SSF56935">
    <property type="entry name" value="Porins"/>
    <property type="match status" value="1"/>
</dbReference>
<feature type="chain" id="PRO_5016274417" description="Porin" evidence="1">
    <location>
        <begin position="27"/>
        <end position="446"/>
    </location>
</feature>
<protein>
    <recommendedName>
        <fullName evidence="4">Porin</fullName>
    </recommendedName>
</protein>
<dbReference type="RefSeq" id="WP_110522581.1">
    <property type="nucleotide sequence ID" value="NZ_QKOE01000001.1"/>
</dbReference>
<evidence type="ECO:0008006" key="4">
    <source>
        <dbReference type="Google" id="ProtNLM"/>
    </source>
</evidence>
<dbReference type="OrthoDB" id="9801336at2"/>
<dbReference type="Pfam" id="PF06980">
    <property type="entry name" value="DUF1302"/>
    <property type="match status" value="1"/>
</dbReference>
<name>A0A323V2N2_9RHOO</name>
<accession>A0A323V2N2</accession>
<keyword evidence="3" id="KW-1185">Reference proteome</keyword>
<proteinExistence type="predicted"/>
<dbReference type="AlphaFoldDB" id="A0A323V2N2"/>
<dbReference type="InterPro" id="IPR010727">
    <property type="entry name" value="DUF1302"/>
</dbReference>
<evidence type="ECO:0000313" key="2">
    <source>
        <dbReference type="EMBL" id="PZA18280.1"/>
    </source>
</evidence>
<keyword evidence="1" id="KW-0732">Signal</keyword>
<reference evidence="2 3" key="1">
    <citation type="submission" date="2018-06" db="EMBL/GenBank/DDBJ databases">
        <title>Azoarcus communis strain SWub3 genome.</title>
        <authorList>
            <person name="Zorraquino Salvo V."/>
            <person name="Toubiana D."/>
            <person name="Blumwald E."/>
        </authorList>
    </citation>
    <scope>NUCLEOTIDE SEQUENCE [LARGE SCALE GENOMIC DNA]</scope>
    <source>
        <strain evidence="2 3">SWub3</strain>
    </source>
</reference>
<organism evidence="2 3">
    <name type="scientific">Parazoarcus communis SWub3 = DSM 12120</name>
    <dbReference type="NCBI Taxonomy" id="1121029"/>
    <lineage>
        <taxon>Bacteria</taxon>
        <taxon>Pseudomonadati</taxon>
        <taxon>Pseudomonadota</taxon>
        <taxon>Betaproteobacteria</taxon>
        <taxon>Rhodocyclales</taxon>
        <taxon>Zoogloeaceae</taxon>
        <taxon>Parazoarcus</taxon>
    </lineage>
</organism>
<evidence type="ECO:0000256" key="1">
    <source>
        <dbReference type="SAM" id="SignalP"/>
    </source>
</evidence>
<comment type="caution">
    <text evidence="2">The sequence shown here is derived from an EMBL/GenBank/DDBJ whole genome shotgun (WGS) entry which is preliminary data.</text>
</comment>
<feature type="signal peptide" evidence="1">
    <location>
        <begin position="1"/>
        <end position="26"/>
    </location>
</feature>
<gene>
    <name evidence="2" type="ORF">DNK49_01740</name>
</gene>
<evidence type="ECO:0000313" key="3">
    <source>
        <dbReference type="Proteomes" id="UP000248259"/>
    </source>
</evidence>
<dbReference type="Proteomes" id="UP000248259">
    <property type="component" value="Unassembled WGS sequence"/>
</dbReference>
<dbReference type="EMBL" id="QKOE01000001">
    <property type="protein sequence ID" value="PZA18280.1"/>
    <property type="molecule type" value="Genomic_DNA"/>
</dbReference>